<evidence type="ECO:0000313" key="4">
    <source>
        <dbReference type="EMBL" id="BBM82507.1"/>
    </source>
</evidence>
<proteinExistence type="predicted"/>
<accession>A0A5S9F1D9</accession>
<reference evidence="4 5" key="1">
    <citation type="submission" date="2019-08" db="EMBL/GenBank/DDBJ databases">
        <title>Complete genome sequence of Candidatus Uab amorphum.</title>
        <authorList>
            <person name="Shiratori T."/>
            <person name="Suzuki S."/>
            <person name="Kakizawa Y."/>
            <person name="Ishida K."/>
        </authorList>
    </citation>
    <scope>NUCLEOTIDE SEQUENCE [LARGE SCALE GENOMIC DNA]</scope>
    <source>
        <strain evidence="4 5">SRT547</strain>
    </source>
</reference>
<keyword evidence="5" id="KW-1185">Reference proteome</keyword>
<dbReference type="Pfam" id="PF00005">
    <property type="entry name" value="ABC_tran"/>
    <property type="match status" value="2"/>
</dbReference>
<gene>
    <name evidence="4" type="ORF">UABAM_00850</name>
</gene>
<dbReference type="InterPro" id="IPR051309">
    <property type="entry name" value="ABCF_ATPase"/>
</dbReference>
<dbReference type="OrthoDB" id="9808609at2"/>
<dbReference type="Gene3D" id="3.40.50.300">
    <property type="entry name" value="P-loop containing nucleotide triphosphate hydrolases"/>
    <property type="match status" value="2"/>
</dbReference>
<feature type="domain" description="ABC transporter" evidence="3">
    <location>
        <begin position="5"/>
        <end position="214"/>
    </location>
</feature>
<dbReference type="KEGG" id="uam:UABAM_00850"/>
<sequence length="501" mass="57424">MKTLIETRNACVVTDEKRTIVQELNMCLSQKERVAIIGRNGVGKSTLLNVFSGKKSCESGKVILHTSPYFVEQQFQLSSVNVSDVLQQLQKYPRHLVEKELQALQLRPLAQLVMQTSVSHGEFRKIKLIMAKLQQPQLIILDEPTQDLDTCGIAWLSSWLSKWQGAVIVVSHDQELLCDFNDFFIVAESGCRYFCGSFAQLQEMLEKEYVATQEHYLRNLRNMIKKEQHTHHIARRKARKKRYGRISELDRATPRQTLNQKRDDAQCQHGKAKKIREQRIEALRSWTKDTRRALHVELPLVAPQREIVKSQQKCPVVVLENVGVFFGERRILSPISLSQLWERTAVVGANGSGKTTLLRVMMQEIIPQQGKVATQKERIGYIAQNANNWKTEESLWRKISRYVDSLEIATQILIAHKFPLALAKRPLNSLSPGERIRAALICLFQQPNIELLILDEPNTQLDFLGQKALVRALQEWPGGFVIASHNRSFLKQLAIDRTLQL</sequence>
<dbReference type="PANTHER" id="PTHR42855">
    <property type="entry name" value="ABC TRANSPORTER ATP-BINDING SUBUNIT"/>
    <property type="match status" value="1"/>
</dbReference>
<organism evidence="4 5">
    <name type="scientific">Uabimicrobium amorphum</name>
    <dbReference type="NCBI Taxonomy" id="2596890"/>
    <lineage>
        <taxon>Bacteria</taxon>
        <taxon>Pseudomonadati</taxon>
        <taxon>Planctomycetota</taxon>
        <taxon>Candidatus Uabimicrobiia</taxon>
        <taxon>Candidatus Uabimicrobiales</taxon>
        <taxon>Candidatus Uabimicrobiaceae</taxon>
        <taxon>Candidatus Uabimicrobium</taxon>
    </lineage>
</organism>
<evidence type="ECO:0000313" key="5">
    <source>
        <dbReference type="Proteomes" id="UP000326354"/>
    </source>
</evidence>
<dbReference type="AlphaFoldDB" id="A0A5S9F1D9"/>
<keyword evidence="2 4" id="KW-0067">ATP-binding</keyword>
<dbReference type="GO" id="GO:0005524">
    <property type="term" value="F:ATP binding"/>
    <property type="evidence" value="ECO:0007669"/>
    <property type="project" value="UniProtKB-KW"/>
</dbReference>
<dbReference type="GO" id="GO:0016887">
    <property type="term" value="F:ATP hydrolysis activity"/>
    <property type="evidence" value="ECO:0007669"/>
    <property type="project" value="InterPro"/>
</dbReference>
<keyword evidence="1" id="KW-0547">Nucleotide-binding</keyword>
<dbReference type="EMBL" id="AP019860">
    <property type="protein sequence ID" value="BBM82507.1"/>
    <property type="molecule type" value="Genomic_DNA"/>
</dbReference>
<dbReference type="Proteomes" id="UP000326354">
    <property type="component" value="Chromosome"/>
</dbReference>
<dbReference type="SMART" id="SM00382">
    <property type="entry name" value="AAA"/>
    <property type="match status" value="2"/>
</dbReference>
<name>A0A5S9F1D9_UABAM</name>
<dbReference type="SUPFAM" id="SSF52540">
    <property type="entry name" value="P-loop containing nucleoside triphosphate hydrolases"/>
    <property type="match status" value="2"/>
</dbReference>
<evidence type="ECO:0000259" key="3">
    <source>
        <dbReference type="PROSITE" id="PS50893"/>
    </source>
</evidence>
<evidence type="ECO:0000256" key="2">
    <source>
        <dbReference type="ARBA" id="ARBA00022840"/>
    </source>
</evidence>
<dbReference type="RefSeq" id="WP_151966747.1">
    <property type="nucleotide sequence ID" value="NZ_AP019860.1"/>
</dbReference>
<dbReference type="PROSITE" id="PS50893">
    <property type="entry name" value="ABC_TRANSPORTER_2"/>
    <property type="match status" value="1"/>
</dbReference>
<dbReference type="InterPro" id="IPR003593">
    <property type="entry name" value="AAA+_ATPase"/>
</dbReference>
<dbReference type="InterPro" id="IPR003439">
    <property type="entry name" value="ABC_transporter-like_ATP-bd"/>
</dbReference>
<evidence type="ECO:0000256" key="1">
    <source>
        <dbReference type="ARBA" id="ARBA00022741"/>
    </source>
</evidence>
<dbReference type="PANTHER" id="PTHR42855:SF2">
    <property type="entry name" value="DRUG RESISTANCE ABC TRANSPORTER,ATP-BINDING PROTEIN"/>
    <property type="match status" value="1"/>
</dbReference>
<protein>
    <submittedName>
        <fullName evidence="4">ABC transporter ATP-binding protein</fullName>
    </submittedName>
</protein>
<dbReference type="InterPro" id="IPR027417">
    <property type="entry name" value="P-loop_NTPase"/>
</dbReference>